<keyword evidence="5" id="KW-1185">Reference proteome</keyword>
<evidence type="ECO:0000259" key="2">
    <source>
        <dbReference type="Pfam" id="PF01841"/>
    </source>
</evidence>
<feature type="compositionally biased region" description="Basic and acidic residues" evidence="1">
    <location>
        <begin position="103"/>
        <end position="114"/>
    </location>
</feature>
<dbReference type="Pfam" id="PF01841">
    <property type="entry name" value="Transglut_core"/>
    <property type="match status" value="1"/>
</dbReference>
<dbReference type="EMBL" id="JEMT01012667">
    <property type="protein sequence ID" value="EXX74935.1"/>
    <property type="molecule type" value="Genomic_DNA"/>
</dbReference>
<dbReference type="PANTHER" id="PTHR46333">
    <property type="entry name" value="CYTOKINESIS PROTEIN 3"/>
    <property type="match status" value="1"/>
</dbReference>
<evidence type="ECO:0000313" key="5">
    <source>
        <dbReference type="Proteomes" id="UP000022910"/>
    </source>
</evidence>
<dbReference type="PANTHER" id="PTHR46333:SF2">
    <property type="entry name" value="CYTOKINESIS PROTEIN 3"/>
    <property type="match status" value="1"/>
</dbReference>
<dbReference type="InterPro" id="IPR038765">
    <property type="entry name" value="Papain-like_cys_pep_sf"/>
</dbReference>
<dbReference type="InterPro" id="IPR002931">
    <property type="entry name" value="Transglutaminase-like"/>
</dbReference>
<feature type="region of interest" description="Disordered" evidence="1">
    <location>
        <begin position="103"/>
        <end position="123"/>
    </location>
</feature>
<dbReference type="AlphaFoldDB" id="A0A015K5P6"/>
<comment type="caution">
    <text evidence="4">The sequence shown here is derived from an EMBL/GenBank/DDBJ whole genome shotgun (WGS) entry which is preliminary data.</text>
</comment>
<dbReference type="Proteomes" id="UP000022910">
    <property type="component" value="Unassembled WGS sequence"/>
</dbReference>
<evidence type="ECO:0000313" key="4">
    <source>
        <dbReference type="EMBL" id="EXX74935.1"/>
    </source>
</evidence>
<reference evidence="4 5" key="1">
    <citation type="submission" date="2014-02" db="EMBL/GenBank/DDBJ databases">
        <title>Single nucleus genome sequencing reveals high similarity among nuclei of an endomycorrhizal fungus.</title>
        <authorList>
            <person name="Lin K."/>
            <person name="Geurts R."/>
            <person name="Zhang Z."/>
            <person name="Limpens E."/>
            <person name="Saunders D.G."/>
            <person name="Mu D."/>
            <person name="Pang E."/>
            <person name="Cao H."/>
            <person name="Cha H."/>
            <person name="Lin T."/>
            <person name="Zhou Q."/>
            <person name="Shang Y."/>
            <person name="Li Y."/>
            <person name="Ivanov S."/>
            <person name="Sharma T."/>
            <person name="Velzen R.V."/>
            <person name="Ruijter N.D."/>
            <person name="Aanen D.K."/>
            <person name="Win J."/>
            <person name="Kamoun S."/>
            <person name="Bisseling T."/>
            <person name="Huang S."/>
        </authorList>
    </citation>
    <scope>NUCLEOTIDE SEQUENCE [LARGE SCALE GENOMIC DNA]</scope>
    <source>
        <strain evidence="5">DAOM197198w</strain>
    </source>
</reference>
<evidence type="ECO:0000259" key="3">
    <source>
        <dbReference type="Pfam" id="PF23265"/>
    </source>
</evidence>
<dbReference type="Gene3D" id="3.10.620.30">
    <property type="match status" value="1"/>
</dbReference>
<name>A0A015K5P6_RHIIW</name>
<dbReference type="GO" id="GO:0005737">
    <property type="term" value="C:cytoplasm"/>
    <property type="evidence" value="ECO:0007669"/>
    <property type="project" value="TreeGrafter"/>
</dbReference>
<dbReference type="Pfam" id="PF23265">
    <property type="entry name" value="Ig-like_KY"/>
    <property type="match status" value="1"/>
</dbReference>
<dbReference type="HOGENOM" id="CLU_034399_0_0_1"/>
<sequence>MKSLFNKAMKRFSGDGDTIASSYTSTTTTTTRYENGVPVEVITKTTTNDEPAEVITKPLTNDEPVEVLEYEVHEHEETTPVECDVEKPVEKPIAKLITKPVEKLAKKPNKKTEERDPDEPEMGHESIVGYQGERSDPASRCCPIVVADEFEKHLDLTDHDFSKVDKYARETPAKEAENTDRLSKYLTKPWNEELDKLRCIFTWITENIRYDTDAFFGGNIKHCGPEDVLKTRKAVCDGYAGLFDKLTSDAGLKVWRISGKSKGAGFKPGCNIDSRQFDHAWNGVLYKGEFLLVDSTWGAGYLNGMDFERRFEPFYFLCSPTQFIYSHYPEKPDHQYVEPKLTKEEFLDMPYVKPQFFTSGLNFVKHIGTGIEISDDKVEFEIERVHPDESKPLHATLEWEGHNEDIPVMIQRLITPGPRGGRKFKLSCTCPSKGEGEFNIFVMLEGNSGPMVSSFKLKNTGSGKNYAPFVDTYSVPFSFTIHNPIHAKLNYNDNVKFEVTIFDLPESELPSLALFLPEKSARDLQKVSIQKVTNEKDSYTYAIETCIDQKGKWGLTYHTSPTQFSFIAQYTVE</sequence>
<protein>
    <submittedName>
        <fullName evidence="4">Cyk3p</fullName>
    </submittedName>
</protein>
<dbReference type="InterPro" id="IPR052557">
    <property type="entry name" value="CAP/Cytokinesis_protein"/>
</dbReference>
<accession>A0A015K5P6</accession>
<proteinExistence type="predicted"/>
<dbReference type="OrthoDB" id="6129702at2759"/>
<feature type="domain" description="Transglutaminase-like" evidence="2">
    <location>
        <begin position="182"/>
        <end position="294"/>
    </location>
</feature>
<dbReference type="SUPFAM" id="SSF54001">
    <property type="entry name" value="Cysteine proteinases"/>
    <property type="match status" value="1"/>
</dbReference>
<dbReference type="STRING" id="1432141.A0A015K5P6"/>
<dbReference type="InterPro" id="IPR056564">
    <property type="entry name" value="Ig-like_KY"/>
</dbReference>
<evidence type="ECO:0000256" key="1">
    <source>
        <dbReference type="SAM" id="MobiDB-lite"/>
    </source>
</evidence>
<feature type="domain" description="KY-like immunoglobulin-like" evidence="3">
    <location>
        <begin position="344"/>
        <end position="469"/>
    </location>
</feature>
<gene>
    <name evidence="4" type="ORF">RirG_046450</name>
</gene>
<organism evidence="4 5">
    <name type="scientific">Rhizophagus irregularis (strain DAOM 197198w)</name>
    <name type="common">Glomus intraradices</name>
    <dbReference type="NCBI Taxonomy" id="1432141"/>
    <lineage>
        <taxon>Eukaryota</taxon>
        <taxon>Fungi</taxon>
        <taxon>Fungi incertae sedis</taxon>
        <taxon>Mucoromycota</taxon>
        <taxon>Glomeromycotina</taxon>
        <taxon>Glomeromycetes</taxon>
        <taxon>Glomerales</taxon>
        <taxon>Glomeraceae</taxon>
        <taxon>Rhizophagus</taxon>
    </lineage>
</organism>